<accession>A0A9P1H1U9</accession>
<dbReference type="AlphaFoldDB" id="A0A9P1H1U9"/>
<evidence type="ECO:0000313" key="3">
    <source>
        <dbReference type="Proteomes" id="UP000838763"/>
    </source>
</evidence>
<dbReference type="EMBL" id="CALLCH030000009">
    <property type="protein sequence ID" value="CAI4213866.1"/>
    <property type="molecule type" value="Genomic_DNA"/>
</dbReference>
<feature type="chain" id="PRO_5040454011" evidence="1">
    <location>
        <begin position="18"/>
        <end position="94"/>
    </location>
</feature>
<dbReference type="Proteomes" id="UP000838763">
    <property type="component" value="Unassembled WGS sequence"/>
</dbReference>
<feature type="signal peptide" evidence="1">
    <location>
        <begin position="1"/>
        <end position="17"/>
    </location>
</feature>
<evidence type="ECO:0000313" key="2">
    <source>
        <dbReference type="EMBL" id="CAI4213866.1"/>
    </source>
</evidence>
<proteinExistence type="predicted"/>
<dbReference type="OrthoDB" id="2102006at2759"/>
<gene>
    <name evidence="2" type="ORF">PPNO1_LOCUS3610</name>
</gene>
<reference evidence="2" key="1">
    <citation type="submission" date="2022-11" db="EMBL/GenBank/DDBJ databases">
        <authorList>
            <person name="Scott C."/>
            <person name="Bruce N."/>
        </authorList>
    </citation>
    <scope>NUCLEOTIDE SEQUENCE</scope>
</reference>
<protein>
    <submittedName>
        <fullName evidence="2">Uncharacterized protein</fullName>
    </submittedName>
</protein>
<keyword evidence="1" id="KW-0732">Signal</keyword>
<keyword evidence="3" id="KW-1185">Reference proteome</keyword>
<sequence length="94" mass="10091">MKLGYVLAIFAIGGASAAEMRACSKTSMNGSCKVATGMGKTTGTFKSYNWRSSANRCVRVCNGCKSYSNNNISFNKFIVFDWDNGEGPESSTCC</sequence>
<organism evidence="2 3">
    <name type="scientific">Parascedosporium putredinis</name>
    <dbReference type="NCBI Taxonomy" id="1442378"/>
    <lineage>
        <taxon>Eukaryota</taxon>
        <taxon>Fungi</taxon>
        <taxon>Dikarya</taxon>
        <taxon>Ascomycota</taxon>
        <taxon>Pezizomycotina</taxon>
        <taxon>Sordariomycetes</taxon>
        <taxon>Hypocreomycetidae</taxon>
        <taxon>Microascales</taxon>
        <taxon>Microascaceae</taxon>
        <taxon>Parascedosporium</taxon>
    </lineage>
</organism>
<evidence type="ECO:0000256" key="1">
    <source>
        <dbReference type="SAM" id="SignalP"/>
    </source>
</evidence>
<comment type="caution">
    <text evidence="2">The sequence shown here is derived from an EMBL/GenBank/DDBJ whole genome shotgun (WGS) entry which is preliminary data.</text>
</comment>
<name>A0A9P1H1U9_9PEZI</name>